<dbReference type="GO" id="GO:0016791">
    <property type="term" value="F:phosphatase activity"/>
    <property type="evidence" value="ECO:0007669"/>
    <property type="project" value="TreeGrafter"/>
</dbReference>
<dbReference type="RefSeq" id="WP_090590665.1">
    <property type="nucleotide sequence ID" value="NZ_CP104302.1"/>
</dbReference>
<proteinExistence type="predicted"/>
<dbReference type="GO" id="GO:0005737">
    <property type="term" value="C:cytoplasm"/>
    <property type="evidence" value="ECO:0007669"/>
    <property type="project" value="TreeGrafter"/>
</dbReference>
<evidence type="ECO:0000313" key="3">
    <source>
        <dbReference type="Proteomes" id="UP000230551"/>
    </source>
</evidence>
<protein>
    <submittedName>
        <fullName evidence="2">Serine/threonine protein phosphatase</fullName>
    </submittedName>
</protein>
<dbReference type="GO" id="GO:0008803">
    <property type="term" value="F:bis(5'-nucleosyl)-tetraphosphatase (symmetrical) activity"/>
    <property type="evidence" value="ECO:0007669"/>
    <property type="project" value="TreeGrafter"/>
</dbReference>
<dbReference type="OrthoDB" id="9807890at2"/>
<dbReference type="InterPro" id="IPR004843">
    <property type="entry name" value="Calcineurin-like_PHP"/>
</dbReference>
<dbReference type="PANTHER" id="PTHR42850">
    <property type="entry name" value="METALLOPHOSPHOESTERASE"/>
    <property type="match status" value="1"/>
</dbReference>
<sequence length="201" mass="22094">MTPERLAFVGDIHGNLPALRGILYELEKVNLDRIVFLGDYIDRGEDSAGVLRLLCESAKSKPLVLLRGNHEEVLLKALDTGDLAHFLKIGGASTIRSYVGSKVSPDVMTEFRSRLPVEHIDLLRGMPEEFENKNVLASHVPKEDGSHRFQVSAHAYVGREPCIDSNSARIDTGCGSDGGLLTAVTWPELRVIQIDQDGHLV</sequence>
<dbReference type="PROSITE" id="PS00125">
    <property type="entry name" value="SER_THR_PHOSPHATASE"/>
    <property type="match status" value="1"/>
</dbReference>
<dbReference type="InterPro" id="IPR050126">
    <property type="entry name" value="Ap4A_hydrolase"/>
</dbReference>
<dbReference type="InterPro" id="IPR006186">
    <property type="entry name" value="Ser/Thr-sp_prot-phosphatase"/>
</dbReference>
<evidence type="ECO:0000313" key="2">
    <source>
        <dbReference type="EMBL" id="PIB75934.1"/>
    </source>
</evidence>
<accession>A0A2G5PDF0</accession>
<dbReference type="SUPFAM" id="SSF56300">
    <property type="entry name" value="Metallo-dependent phosphatases"/>
    <property type="match status" value="1"/>
</dbReference>
<dbReference type="Proteomes" id="UP000230551">
    <property type="component" value="Unassembled WGS sequence"/>
</dbReference>
<comment type="caution">
    <text evidence="2">The sequence shown here is derived from an EMBL/GenBank/DDBJ whole genome shotgun (WGS) entry which is preliminary data.</text>
</comment>
<dbReference type="Pfam" id="PF00149">
    <property type="entry name" value="Metallophos"/>
    <property type="match status" value="1"/>
</dbReference>
<dbReference type="AlphaFoldDB" id="A0A2G5PDF0"/>
<dbReference type="GO" id="GO:0110154">
    <property type="term" value="P:RNA decapping"/>
    <property type="evidence" value="ECO:0007669"/>
    <property type="project" value="TreeGrafter"/>
</dbReference>
<evidence type="ECO:0000259" key="1">
    <source>
        <dbReference type="PROSITE" id="PS00125"/>
    </source>
</evidence>
<dbReference type="EMBL" id="PDCN02000007">
    <property type="protein sequence ID" value="PIB75934.1"/>
    <property type="molecule type" value="Genomic_DNA"/>
</dbReference>
<dbReference type="InterPro" id="IPR029052">
    <property type="entry name" value="Metallo-depent_PP-like"/>
</dbReference>
<organism evidence="2 3">
    <name type="scientific">Mycolicibacterium brumae</name>
    <dbReference type="NCBI Taxonomy" id="85968"/>
    <lineage>
        <taxon>Bacteria</taxon>
        <taxon>Bacillati</taxon>
        <taxon>Actinomycetota</taxon>
        <taxon>Actinomycetes</taxon>
        <taxon>Mycobacteriales</taxon>
        <taxon>Mycobacteriaceae</taxon>
        <taxon>Mycolicibacterium</taxon>
    </lineage>
</organism>
<gene>
    <name evidence="2" type="ORF">CQY22_007750</name>
</gene>
<dbReference type="PANTHER" id="PTHR42850:SF4">
    <property type="entry name" value="ZINC-DEPENDENT ENDOPOLYPHOSPHATASE"/>
    <property type="match status" value="1"/>
</dbReference>
<feature type="domain" description="Serine/threonine specific protein phosphatases" evidence="1">
    <location>
        <begin position="66"/>
        <end position="71"/>
    </location>
</feature>
<name>A0A2G5PDF0_9MYCO</name>
<dbReference type="Gene3D" id="3.60.21.10">
    <property type="match status" value="1"/>
</dbReference>
<keyword evidence="3" id="KW-1185">Reference proteome</keyword>
<reference evidence="2 3" key="1">
    <citation type="journal article" date="2017" name="Infect. Genet. Evol.">
        <title>The new phylogeny of the genus Mycobacterium: The old and the news.</title>
        <authorList>
            <person name="Tortoli E."/>
            <person name="Fedrizzi T."/>
            <person name="Meehan C.J."/>
            <person name="Trovato A."/>
            <person name="Grottola A."/>
            <person name="Giacobazzi E."/>
            <person name="Serpini G.F."/>
            <person name="Tagliazucchi S."/>
            <person name="Fabio A."/>
            <person name="Bettua C."/>
            <person name="Bertorelli R."/>
            <person name="Frascaro F."/>
            <person name="De Sanctis V."/>
            <person name="Pecorari M."/>
            <person name="Jousson O."/>
            <person name="Segata N."/>
            <person name="Cirillo D.M."/>
        </authorList>
    </citation>
    <scope>NUCLEOTIDE SEQUENCE [LARGE SCALE GENOMIC DNA]</scope>
    <source>
        <strain evidence="2 3">CIP1034565</strain>
    </source>
</reference>